<dbReference type="Pfam" id="PF00916">
    <property type="entry name" value="Sulfate_transp"/>
    <property type="match status" value="1"/>
</dbReference>
<feature type="transmembrane region" description="Helical" evidence="6">
    <location>
        <begin position="125"/>
        <end position="147"/>
    </location>
</feature>
<organism evidence="8">
    <name type="scientific">Physcomitrium patens</name>
    <name type="common">Spreading-leaved earth moss</name>
    <name type="synonym">Physcomitrella patens</name>
    <dbReference type="NCBI Taxonomy" id="3218"/>
    <lineage>
        <taxon>Eukaryota</taxon>
        <taxon>Viridiplantae</taxon>
        <taxon>Streptophyta</taxon>
        <taxon>Embryophyta</taxon>
        <taxon>Bryophyta</taxon>
        <taxon>Bryophytina</taxon>
        <taxon>Bryopsida</taxon>
        <taxon>Funariidae</taxon>
        <taxon>Funariales</taxon>
        <taxon>Funariaceae</taxon>
        <taxon>Physcomitrium</taxon>
    </lineage>
</organism>
<evidence type="ECO:0000256" key="4">
    <source>
        <dbReference type="ARBA" id="ARBA00022989"/>
    </source>
</evidence>
<dbReference type="EMBL" id="ABEU02000022">
    <property type="protein sequence ID" value="PNR30589.1"/>
    <property type="molecule type" value="Genomic_DNA"/>
</dbReference>
<dbReference type="PROSITE" id="PS50801">
    <property type="entry name" value="STAS"/>
    <property type="match status" value="1"/>
</dbReference>
<dbReference type="Gramene" id="Pp3c22_8860V3.1">
    <property type="protein sequence ID" value="Pp3c22_8860V3.1"/>
    <property type="gene ID" value="Pp3c22_8860"/>
</dbReference>
<dbReference type="GO" id="GO:0008271">
    <property type="term" value="F:secondary active sulfate transmembrane transporter activity"/>
    <property type="evidence" value="ECO:0007669"/>
    <property type="project" value="InterPro"/>
</dbReference>
<evidence type="ECO:0000313" key="9">
    <source>
        <dbReference type="EnsemblPlants" id="Pp3c22_8860V3.1"/>
    </source>
</evidence>
<keyword evidence="4 6" id="KW-1133">Transmembrane helix</keyword>
<feature type="transmembrane region" description="Helical" evidence="6">
    <location>
        <begin position="367"/>
        <end position="385"/>
    </location>
</feature>
<dbReference type="EnsemblPlants" id="Pp3c22_8860V3.1">
    <property type="protein sequence ID" value="Pp3c22_8860V3.1"/>
    <property type="gene ID" value="Pp3c22_8860"/>
</dbReference>
<keyword evidence="10" id="KW-1185">Reference proteome</keyword>
<feature type="transmembrane region" description="Helical" evidence="6">
    <location>
        <begin position="430"/>
        <end position="452"/>
    </location>
</feature>
<dbReference type="STRING" id="3218.A9RIY8"/>
<dbReference type="InterPro" id="IPR011547">
    <property type="entry name" value="SLC26A/SulP_dom"/>
</dbReference>
<evidence type="ECO:0000256" key="6">
    <source>
        <dbReference type="SAM" id="Phobius"/>
    </source>
</evidence>
<feature type="transmembrane region" description="Helical" evidence="6">
    <location>
        <begin position="333"/>
        <end position="355"/>
    </location>
</feature>
<evidence type="ECO:0000313" key="8">
    <source>
        <dbReference type="EMBL" id="PNR30589.1"/>
    </source>
</evidence>
<gene>
    <name evidence="9" type="primary">LOC112275329</name>
    <name evidence="8" type="ORF">PHYPA_026905</name>
</gene>
<feature type="transmembrane region" description="Helical" evidence="6">
    <location>
        <begin position="245"/>
        <end position="267"/>
    </location>
</feature>
<dbReference type="SUPFAM" id="SSF52091">
    <property type="entry name" value="SpoIIaa-like"/>
    <property type="match status" value="1"/>
</dbReference>
<dbReference type="EnsemblPlants" id="Pp3c22_8860V3.2">
    <property type="protein sequence ID" value="Pp3c22_8860V3.2"/>
    <property type="gene ID" value="Pp3c22_8860"/>
</dbReference>
<dbReference type="AlphaFoldDB" id="A9RIY8"/>
<feature type="transmembrane region" description="Helical" evidence="6">
    <location>
        <begin position="459"/>
        <end position="487"/>
    </location>
</feature>
<dbReference type="InterPro" id="IPR018045">
    <property type="entry name" value="S04_transporter_CS"/>
</dbReference>
<reference evidence="8 10" key="1">
    <citation type="journal article" date="2008" name="Science">
        <title>The Physcomitrella genome reveals evolutionary insights into the conquest of land by plants.</title>
        <authorList>
            <person name="Rensing S."/>
            <person name="Lang D."/>
            <person name="Zimmer A."/>
            <person name="Terry A."/>
            <person name="Salamov A."/>
            <person name="Shapiro H."/>
            <person name="Nishiyama T."/>
            <person name="Perroud P.-F."/>
            <person name="Lindquist E."/>
            <person name="Kamisugi Y."/>
            <person name="Tanahashi T."/>
            <person name="Sakakibara K."/>
            <person name="Fujita T."/>
            <person name="Oishi K."/>
            <person name="Shin-I T."/>
            <person name="Kuroki Y."/>
            <person name="Toyoda A."/>
            <person name="Suzuki Y."/>
            <person name="Hashimoto A."/>
            <person name="Yamaguchi K."/>
            <person name="Sugano A."/>
            <person name="Kohara Y."/>
            <person name="Fujiyama A."/>
            <person name="Anterola A."/>
            <person name="Aoki S."/>
            <person name="Ashton N."/>
            <person name="Barbazuk W.B."/>
            <person name="Barker E."/>
            <person name="Bennetzen J."/>
            <person name="Bezanilla M."/>
            <person name="Blankenship R."/>
            <person name="Cho S.H."/>
            <person name="Dutcher S."/>
            <person name="Estelle M."/>
            <person name="Fawcett J.A."/>
            <person name="Gundlach H."/>
            <person name="Hanada K."/>
            <person name="Heyl A."/>
            <person name="Hicks K.A."/>
            <person name="Hugh J."/>
            <person name="Lohr M."/>
            <person name="Mayer K."/>
            <person name="Melkozernov A."/>
            <person name="Murata T."/>
            <person name="Nelson D."/>
            <person name="Pils B."/>
            <person name="Prigge M."/>
            <person name="Reiss B."/>
            <person name="Renner T."/>
            <person name="Rombauts S."/>
            <person name="Rushton P."/>
            <person name="Sanderfoot A."/>
            <person name="Schween G."/>
            <person name="Shiu S.-H."/>
            <person name="Stueber K."/>
            <person name="Theodoulou F.L."/>
            <person name="Tu H."/>
            <person name="Van de Peer Y."/>
            <person name="Verrier P.J."/>
            <person name="Waters E."/>
            <person name="Wood A."/>
            <person name="Yang L."/>
            <person name="Cove D."/>
            <person name="Cuming A."/>
            <person name="Hasebe M."/>
            <person name="Lucas S."/>
            <person name="Mishler D.B."/>
            <person name="Reski R."/>
            <person name="Grigoriev I."/>
            <person name="Quatrano R.S."/>
            <person name="Boore J.L."/>
        </authorList>
    </citation>
    <scope>NUCLEOTIDE SEQUENCE [LARGE SCALE GENOMIC DNA]</scope>
    <source>
        <strain evidence="9 10">cv. Gransden 2004</strain>
    </source>
</reference>
<evidence type="ECO:0000256" key="2">
    <source>
        <dbReference type="ARBA" id="ARBA00022448"/>
    </source>
</evidence>
<feature type="transmembrane region" description="Helical" evidence="6">
    <location>
        <begin position="193"/>
        <end position="212"/>
    </location>
</feature>
<dbReference type="InterPro" id="IPR002645">
    <property type="entry name" value="STAS_dom"/>
</dbReference>
<dbReference type="HOGENOM" id="CLU_003182_13_2_1"/>
<dbReference type="FunFam" id="3.30.750.24:FF:000002">
    <property type="entry name" value="Sulfate transporter 31"/>
    <property type="match status" value="1"/>
</dbReference>
<accession>A9RIY8</accession>
<reference evidence="9" key="3">
    <citation type="submission" date="2020-12" db="UniProtKB">
        <authorList>
            <consortium name="EnsemblPlants"/>
        </authorList>
    </citation>
    <scope>IDENTIFICATION</scope>
</reference>
<dbReference type="GO" id="GO:0022857">
    <property type="term" value="F:transmembrane transporter activity"/>
    <property type="evidence" value="ECO:0000318"/>
    <property type="project" value="GO_Central"/>
</dbReference>
<dbReference type="RefSeq" id="XP_073386443.1">
    <property type="nucleotide sequence ID" value="XM_073530342.1"/>
</dbReference>
<dbReference type="PaxDb" id="3218-PP1S12_79V6.1"/>
<dbReference type="Pfam" id="PF01740">
    <property type="entry name" value="STAS"/>
    <property type="match status" value="1"/>
</dbReference>
<keyword evidence="5 6" id="KW-0472">Membrane</keyword>
<name>A9RIY8_PHYPA</name>
<keyword evidence="3 6" id="KW-0812">Transmembrane</keyword>
<dbReference type="PROSITE" id="PS01130">
    <property type="entry name" value="SLC26A"/>
    <property type="match status" value="1"/>
</dbReference>
<feature type="transmembrane region" description="Helical" evidence="6">
    <location>
        <begin position="406"/>
        <end position="424"/>
    </location>
</feature>
<feature type="domain" description="STAS" evidence="7">
    <location>
        <begin position="515"/>
        <end position="638"/>
    </location>
</feature>
<comment type="subcellular location">
    <subcellularLocation>
        <location evidence="1">Membrane</location>
        <topology evidence="1">Multi-pass membrane protein</topology>
    </subcellularLocation>
</comment>
<evidence type="ECO:0000256" key="3">
    <source>
        <dbReference type="ARBA" id="ARBA00022692"/>
    </source>
</evidence>
<feature type="transmembrane region" description="Helical" evidence="6">
    <location>
        <begin position="273"/>
        <end position="294"/>
    </location>
</feature>
<protein>
    <recommendedName>
        <fullName evidence="7">STAS domain-containing protein</fullName>
    </recommendedName>
</protein>
<dbReference type="RefSeq" id="XP_024361381.1">
    <property type="nucleotide sequence ID" value="XM_024505613.2"/>
</dbReference>
<dbReference type="Gramene" id="Pp3c22_8860V3.2">
    <property type="protein sequence ID" value="Pp3c22_8860V3.2"/>
    <property type="gene ID" value="Pp3c22_8860"/>
</dbReference>
<dbReference type="CDD" id="cd07042">
    <property type="entry name" value="STAS_SulP_like_sulfate_transporter"/>
    <property type="match status" value="1"/>
</dbReference>
<dbReference type="NCBIfam" id="TIGR00815">
    <property type="entry name" value="sulP"/>
    <property type="match status" value="1"/>
</dbReference>
<dbReference type="eggNOG" id="KOG0236">
    <property type="taxonomic scope" value="Eukaryota"/>
</dbReference>
<dbReference type="GeneID" id="112275329"/>
<evidence type="ECO:0000313" key="10">
    <source>
        <dbReference type="Proteomes" id="UP000006727"/>
    </source>
</evidence>
<proteinExistence type="predicted"/>
<dbReference type="OMA" id="CFQPQEN"/>
<dbReference type="Gene3D" id="3.30.750.24">
    <property type="entry name" value="STAS domain"/>
    <property type="match status" value="1"/>
</dbReference>
<evidence type="ECO:0000259" key="7">
    <source>
        <dbReference type="PROSITE" id="PS50801"/>
    </source>
</evidence>
<evidence type="ECO:0000256" key="5">
    <source>
        <dbReference type="ARBA" id="ARBA00023136"/>
    </source>
</evidence>
<dbReference type="GO" id="GO:0055085">
    <property type="term" value="P:transmembrane transport"/>
    <property type="evidence" value="ECO:0000318"/>
    <property type="project" value="GO_Central"/>
</dbReference>
<dbReference type="Proteomes" id="UP000006727">
    <property type="component" value="Chromosome 22"/>
</dbReference>
<feature type="transmembrane region" description="Helical" evidence="6">
    <location>
        <begin position="167"/>
        <end position="187"/>
    </location>
</feature>
<dbReference type="OrthoDB" id="288203at2759"/>
<dbReference type="InterPro" id="IPR001902">
    <property type="entry name" value="SLC26A/SulP_fam"/>
</dbReference>
<keyword evidence="2" id="KW-0813">Transport</keyword>
<reference evidence="8 10" key="2">
    <citation type="journal article" date="2018" name="Plant J.">
        <title>The Physcomitrella patens chromosome-scale assembly reveals moss genome structure and evolution.</title>
        <authorList>
            <person name="Lang D."/>
            <person name="Ullrich K.K."/>
            <person name="Murat F."/>
            <person name="Fuchs J."/>
            <person name="Jenkins J."/>
            <person name="Haas F.B."/>
            <person name="Piednoel M."/>
            <person name="Gundlach H."/>
            <person name="Van Bel M."/>
            <person name="Meyberg R."/>
            <person name="Vives C."/>
            <person name="Morata J."/>
            <person name="Symeonidi A."/>
            <person name="Hiss M."/>
            <person name="Muchero W."/>
            <person name="Kamisugi Y."/>
            <person name="Saleh O."/>
            <person name="Blanc G."/>
            <person name="Decker E.L."/>
            <person name="van Gessel N."/>
            <person name="Grimwood J."/>
            <person name="Hayes R.D."/>
            <person name="Graham S.W."/>
            <person name="Gunter L.E."/>
            <person name="McDaniel S.F."/>
            <person name="Hoernstein S.N.W."/>
            <person name="Larsson A."/>
            <person name="Li F.W."/>
            <person name="Perroud P.F."/>
            <person name="Phillips J."/>
            <person name="Ranjan P."/>
            <person name="Rokshar D.S."/>
            <person name="Rothfels C.J."/>
            <person name="Schneider L."/>
            <person name="Shu S."/>
            <person name="Stevenson D.W."/>
            <person name="Thummler F."/>
            <person name="Tillich M."/>
            <person name="Villarreal Aguilar J.C."/>
            <person name="Widiez T."/>
            <person name="Wong G.K."/>
            <person name="Wymore A."/>
            <person name="Zhang Y."/>
            <person name="Zimmer A.D."/>
            <person name="Quatrano R.S."/>
            <person name="Mayer K.F.X."/>
            <person name="Goodstein D."/>
            <person name="Casacuberta J.M."/>
            <person name="Vandepoele K."/>
            <person name="Reski R."/>
            <person name="Cuming A.C."/>
            <person name="Tuskan G.A."/>
            <person name="Maumus F."/>
            <person name="Salse J."/>
            <person name="Schmutz J."/>
            <person name="Rensing S.A."/>
        </authorList>
    </citation>
    <scope>NUCLEOTIDE SEQUENCE [LARGE SCALE GENOMIC DNA]</scope>
    <source>
        <strain evidence="9 10">cv. Gransden 2004</strain>
    </source>
</reference>
<evidence type="ECO:0000256" key="1">
    <source>
        <dbReference type="ARBA" id="ARBA00004141"/>
    </source>
</evidence>
<dbReference type="PANTHER" id="PTHR11814">
    <property type="entry name" value="SULFATE TRANSPORTER"/>
    <property type="match status" value="1"/>
</dbReference>
<dbReference type="GO" id="GO:0005886">
    <property type="term" value="C:plasma membrane"/>
    <property type="evidence" value="ECO:0000318"/>
    <property type="project" value="GO_Central"/>
</dbReference>
<sequence>MTTVDIGNGRNGSTEGKPLVHKVEMPPKRSFLKEVGSGVRETFFHDPPIQGFKGLSRGQQVLQSLKFLFPILDWLSTYSLKMFFKDFLAGLTIASLAVPQDLGYASLTGIPPVYGLYSSFVPPLVYAVLGTSRNIAIGPVAVVSLLLGELLKQELSPTEDAAEYLQLAFTATFFAGIFQAGLGILRLGFITEFLSHATIIGFMGGAAITIALQQLKGLFNLFQHFTRHSDFVSVMRSVFGHIDEWNWRTIVMGLLFIAFLFSAKILAKKKPKLFWIAAIAPLTSVVVATAAVYLTRADKHGVHIVGHVKKGLNPSSFHRIFFSGKFTARAIKIGLVCGLVALTEGLAIGRTFATLRDYRVDGNKEMISFGFMNICGSFSSCYVTTGSFSRSSINYAAGALTPMANIVMASVVAITLTALTPLVYYTPNCILASVIITAVLSVVDVNAAWLIWKIDKGDFLACMGAFFGTLFVSVEIGLLVAVCISFVKILFHVTRPHTAILGNIPGTTVYRNVAQYLQATQVPGILAVRIDGPVYFSNASYIHDKVLAYLEAEKLRVEKINGPKVRYLVIDLTPVTNIDSSGVQAFEMIEKAVKRQQIQLTIANPGTSIMRKLDASNFISRLGSEWMFVTVGEAVQVCTILLNLQEA</sequence>
<dbReference type="InterPro" id="IPR036513">
    <property type="entry name" value="STAS_dom_sf"/>
</dbReference>